<feature type="domain" description="UDP-N-acetylglucosamine 2-epimerase" evidence="1">
    <location>
        <begin position="29"/>
        <end position="365"/>
    </location>
</feature>
<dbReference type="CDD" id="cd03786">
    <property type="entry name" value="GTB_UDP-GlcNAc_2-Epimerase"/>
    <property type="match status" value="1"/>
</dbReference>
<evidence type="ECO:0000313" key="2">
    <source>
        <dbReference type="EMBL" id="KHM51419.1"/>
    </source>
</evidence>
<dbReference type="InterPro" id="IPR003331">
    <property type="entry name" value="UDP_GlcNAc_Epimerase_2_dom"/>
</dbReference>
<keyword evidence="3" id="KW-1185">Reference proteome</keyword>
<comment type="caution">
    <text evidence="2">The sequence shown here is derived from an EMBL/GenBank/DDBJ whole genome shotgun (WGS) entry which is preliminary data.</text>
</comment>
<evidence type="ECO:0000259" key="1">
    <source>
        <dbReference type="Pfam" id="PF02350"/>
    </source>
</evidence>
<dbReference type="SUPFAM" id="SSF53756">
    <property type="entry name" value="UDP-Glycosyltransferase/glycogen phosphorylase"/>
    <property type="match status" value="1"/>
</dbReference>
<dbReference type="AlphaFoldDB" id="A0A0B2JUS0"/>
<dbReference type="InterPro" id="IPR029767">
    <property type="entry name" value="WecB-like"/>
</dbReference>
<proteinExistence type="predicted"/>
<dbReference type="Gene3D" id="3.40.50.2000">
    <property type="entry name" value="Glycogen Phosphorylase B"/>
    <property type="match status" value="2"/>
</dbReference>
<dbReference type="EMBL" id="JSCE01000199">
    <property type="protein sequence ID" value="KHM51419.1"/>
    <property type="molecule type" value="Genomic_DNA"/>
</dbReference>
<dbReference type="PANTHER" id="PTHR43174:SF3">
    <property type="entry name" value="UDP-N-ACETYLGLUCOSAMINE 2-EPIMERASE"/>
    <property type="match status" value="1"/>
</dbReference>
<dbReference type="STRING" id="82374.NZ47_10710"/>
<sequence>MKKIAVITATRAEYGLLSPVIKYLRPFESESFNVDLIVTGTHLSQQYGMTISEIDERIDHKIPISLKSASGADISANQAEALVKFTDLFLKGKYAGVVLLGDRYEMLAVAIAAGNTHTPIFHLCGGDTTEGALDEWIRHSITKMSYLHFVTNEESRKRVIQLGEAPARVFNYGSTSIDNVIHVANMTKVEALQSIDLDDCKYALCTYHPVTMEDGSIDDQINEFLAAIKSFPDIQFIVTKSNADQGGARINELLDEAEKEIDNLHVYTSLGVRRYLSLMKYAEFVLGNSSSGIIETPAFRVPTVNIGDRQRGRLQSESIINCDEDTDSIVAAIKKAMSTDFKEVCNKVISPYGDGHAAEKVAKKIYEVVSEGKIDLKKKFFDIEANL</sequence>
<dbReference type="Pfam" id="PF02350">
    <property type="entry name" value="Epimerase_2"/>
    <property type="match status" value="1"/>
</dbReference>
<reference evidence="2 3" key="1">
    <citation type="journal article" date="2013" name="PLoS ONE">
        <title>Identification and characterization of three novel lipases belonging to families II and V from Anaerovibrio lipolyticus 5ST.</title>
        <authorList>
            <person name="Prive F."/>
            <person name="Kaderbhai N.N."/>
            <person name="Girdwood S."/>
            <person name="Worgan H.J."/>
            <person name="Pinloche E."/>
            <person name="Scollan N.D."/>
            <person name="Huws S.A."/>
            <person name="Newbold C.J."/>
        </authorList>
    </citation>
    <scope>NUCLEOTIDE SEQUENCE [LARGE SCALE GENOMIC DNA]</scope>
    <source>
        <strain evidence="2 3">5S</strain>
    </source>
</reference>
<protein>
    <recommendedName>
        <fullName evidence="1">UDP-N-acetylglucosamine 2-epimerase domain-containing protein</fullName>
    </recommendedName>
</protein>
<dbReference type="PANTHER" id="PTHR43174">
    <property type="entry name" value="UDP-N-ACETYLGLUCOSAMINE 2-EPIMERASE"/>
    <property type="match status" value="1"/>
</dbReference>
<dbReference type="Proteomes" id="UP000030993">
    <property type="component" value="Unassembled WGS sequence"/>
</dbReference>
<accession>A0A0B2JUS0</accession>
<dbReference type="RefSeq" id="WP_039210426.1">
    <property type="nucleotide sequence ID" value="NZ_JSCE01000199.1"/>
</dbReference>
<name>A0A0B2JUS0_9FIRM</name>
<evidence type="ECO:0000313" key="3">
    <source>
        <dbReference type="Proteomes" id="UP000030993"/>
    </source>
</evidence>
<gene>
    <name evidence="2" type="ORF">NZ47_10710</name>
</gene>
<dbReference type="GO" id="GO:0006047">
    <property type="term" value="P:UDP-N-acetylglucosamine metabolic process"/>
    <property type="evidence" value="ECO:0007669"/>
    <property type="project" value="InterPro"/>
</dbReference>
<dbReference type="GO" id="GO:0004553">
    <property type="term" value="F:hydrolase activity, hydrolyzing O-glycosyl compounds"/>
    <property type="evidence" value="ECO:0007669"/>
    <property type="project" value="InterPro"/>
</dbReference>
<organism evidence="2 3">
    <name type="scientific">Anaerovibrio lipolyticus</name>
    <dbReference type="NCBI Taxonomy" id="82374"/>
    <lineage>
        <taxon>Bacteria</taxon>
        <taxon>Bacillati</taxon>
        <taxon>Bacillota</taxon>
        <taxon>Negativicutes</taxon>
        <taxon>Selenomonadales</taxon>
        <taxon>Selenomonadaceae</taxon>
        <taxon>Anaerovibrio</taxon>
    </lineage>
</organism>
<dbReference type="NCBIfam" id="TIGR03568">
    <property type="entry name" value="NeuC_NnaA"/>
    <property type="match status" value="1"/>
</dbReference>
<dbReference type="InterPro" id="IPR020004">
    <property type="entry name" value="UDP-GlcNAc_Epase"/>
</dbReference>